<sequence length="227" mass="26555">MNLTELNASLNRQKGGFDRWAHSRLNAVESIRQKHQVDMKKASEEYEELKENHEKLLAEVEKLDASIKEENTEARALLQELEEKQRNAQLLPEEVSRLTEEVSLKADLVRQREQEQRDRHAKREEKLSSFQSLARLYGEKLGMHFVHTPSDGSAEENALRIGFTQIDRRSPDRKFWFDVRIAGDDTYSVLRVSPEVAGVAELEKDLNEDQDFSRFVRRMRKKFKDSV</sequence>
<keyword evidence="8 9" id="KW-0137">Centromere</keyword>
<comment type="subunit">
    <text evidence="9">Component of the NDC80 complex.</text>
</comment>
<comment type="subcellular location">
    <subcellularLocation>
        <location evidence="1">Chromosome</location>
        <location evidence="1">Centromere</location>
    </subcellularLocation>
    <subcellularLocation>
        <location evidence="9">Nucleus</location>
    </subcellularLocation>
    <subcellularLocation>
        <location evidence="9">Chromosome</location>
        <location evidence="9">Centromere</location>
        <location evidence="9">Kinetochore</location>
    </subcellularLocation>
</comment>
<dbReference type="Proteomes" id="UP001472866">
    <property type="component" value="Chromosome 03"/>
</dbReference>
<dbReference type="InterPro" id="IPR045143">
    <property type="entry name" value="Spc25"/>
</dbReference>
<dbReference type="CDD" id="cd23784">
    <property type="entry name" value="RWD_Spc25"/>
    <property type="match status" value="1"/>
</dbReference>
<evidence type="ECO:0000313" key="12">
    <source>
        <dbReference type="EMBL" id="WZN60385.1"/>
    </source>
</evidence>
<evidence type="ECO:0000256" key="2">
    <source>
        <dbReference type="ARBA" id="ARBA00006379"/>
    </source>
</evidence>
<feature type="coiled-coil region" evidence="10">
    <location>
        <begin position="25"/>
        <end position="125"/>
    </location>
</feature>
<dbReference type="GO" id="GO:0051301">
    <property type="term" value="P:cell division"/>
    <property type="evidence" value="ECO:0007669"/>
    <property type="project" value="UniProtKB-UniRule"/>
</dbReference>
<evidence type="ECO:0000256" key="8">
    <source>
        <dbReference type="ARBA" id="ARBA00023328"/>
    </source>
</evidence>
<keyword evidence="7 9" id="KW-0131">Cell cycle</keyword>
<proteinExistence type="inferred from homology"/>
<evidence type="ECO:0000256" key="5">
    <source>
        <dbReference type="ARBA" id="ARBA00022776"/>
    </source>
</evidence>
<evidence type="ECO:0000256" key="3">
    <source>
        <dbReference type="ARBA" id="ARBA00022454"/>
    </source>
</evidence>
<dbReference type="InterPro" id="IPR013255">
    <property type="entry name" value="Spc25_C"/>
</dbReference>
<dbReference type="GO" id="GO:0005634">
    <property type="term" value="C:nucleus"/>
    <property type="evidence" value="ECO:0007669"/>
    <property type="project" value="UniProtKB-SubCell"/>
</dbReference>
<comment type="function">
    <text evidence="9">Acts as a component of the essential kinetochore-associated NDC80 complex, which is required for chromosome segregation and spindle checkpoint activity.</text>
</comment>
<keyword evidence="13" id="KW-1185">Reference proteome</keyword>
<evidence type="ECO:0000256" key="7">
    <source>
        <dbReference type="ARBA" id="ARBA00023306"/>
    </source>
</evidence>
<organism evidence="12 13">
    <name type="scientific">Chloropicon roscoffensis</name>
    <dbReference type="NCBI Taxonomy" id="1461544"/>
    <lineage>
        <taxon>Eukaryota</taxon>
        <taxon>Viridiplantae</taxon>
        <taxon>Chlorophyta</taxon>
        <taxon>Chloropicophyceae</taxon>
        <taxon>Chloropicales</taxon>
        <taxon>Chloropicaceae</taxon>
        <taxon>Chloropicon</taxon>
    </lineage>
</organism>
<evidence type="ECO:0000259" key="11">
    <source>
        <dbReference type="Pfam" id="PF08234"/>
    </source>
</evidence>
<dbReference type="Gene3D" id="3.30.457.50">
    <property type="entry name" value="Chromosome segregation protein Spc25"/>
    <property type="match status" value="1"/>
</dbReference>
<reference evidence="12 13" key="1">
    <citation type="submission" date="2024-03" db="EMBL/GenBank/DDBJ databases">
        <title>Complete genome sequence of the green alga Chloropicon roscoffensis RCC1871.</title>
        <authorList>
            <person name="Lemieux C."/>
            <person name="Pombert J.-F."/>
            <person name="Otis C."/>
            <person name="Turmel M."/>
        </authorList>
    </citation>
    <scope>NUCLEOTIDE SEQUENCE [LARGE SCALE GENOMIC DNA]</scope>
    <source>
        <strain evidence="12 13">RCC1871</strain>
    </source>
</reference>
<dbReference type="Pfam" id="PF08234">
    <property type="entry name" value="Spindle_Spc25"/>
    <property type="match status" value="1"/>
</dbReference>
<keyword evidence="9" id="KW-0539">Nucleus</keyword>
<dbReference type="EMBL" id="CP151503">
    <property type="protein sequence ID" value="WZN60385.1"/>
    <property type="molecule type" value="Genomic_DNA"/>
</dbReference>
<keyword evidence="3 9" id="KW-0158">Chromosome</keyword>
<dbReference type="PANTHER" id="PTHR14281:SF0">
    <property type="entry name" value="KINETOCHORE PROTEIN SPC25"/>
    <property type="match status" value="1"/>
</dbReference>
<feature type="domain" description="Chromosome segregation protein Spc25 C-terminal" evidence="11">
    <location>
        <begin position="155"/>
        <end position="224"/>
    </location>
</feature>
<evidence type="ECO:0000256" key="1">
    <source>
        <dbReference type="ARBA" id="ARBA00004584"/>
    </source>
</evidence>
<evidence type="ECO:0000256" key="10">
    <source>
        <dbReference type="SAM" id="Coils"/>
    </source>
</evidence>
<gene>
    <name evidence="12" type="ORF">HKI87_03g19140</name>
</gene>
<evidence type="ECO:0000256" key="6">
    <source>
        <dbReference type="ARBA" id="ARBA00023054"/>
    </source>
</evidence>
<dbReference type="PANTHER" id="PTHR14281">
    <property type="entry name" value="KINETOCHORE PROTEIN SPC25-RELATED"/>
    <property type="match status" value="1"/>
</dbReference>
<keyword evidence="9" id="KW-0995">Kinetochore</keyword>
<keyword evidence="6 10" id="KW-0175">Coiled coil</keyword>
<comment type="similarity">
    <text evidence="2 9">Belongs to the SPC25 family.</text>
</comment>
<dbReference type="GO" id="GO:0007059">
    <property type="term" value="P:chromosome segregation"/>
    <property type="evidence" value="ECO:0007669"/>
    <property type="project" value="InterPro"/>
</dbReference>
<keyword evidence="5 9" id="KW-0498">Mitosis</keyword>
<dbReference type="AlphaFoldDB" id="A0AAX4P1W8"/>
<keyword evidence="4 9" id="KW-0132">Cell division</keyword>
<dbReference type="FunFam" id="3.30.457.50:FF:000001">
    <property type="entry name" value="Probable kinetochore protein spc25"/>
    <property type="match status" value="1"/>
</dbReference>
<evidence type="ECO:0000256" key="4">
    <source>
        <dbReference type="ARBA" id="ARBA00022618"/>
    </source>
</evidence>
<protein>
    <recommendedName>
        <fullName evidence="9">Kinetochore protein SPC25</fullName>
    </recommendedName>
</protein>
<accession>A0AAX4P1W8</accession>
<name>A0AAX4P1W8_9CHLO</name>
<evidence type="ECO:0000313" key="13">
    <source>
        <dbReference type="Proteomes" id="UP001472866"/>
    </source>
</evidence>
<evidence type="ECO:0000256" key="9">
    <source>
        <dbReference type="RuleBase" id="RU367150"/>
    </source>
</evidence>
<dbReference type="GO" id="GO:0031262">
    <property type="term" value="C:Ndc80 complex"/>
    <property type="evidence" value="ECO:0007669"/>
    <property type="project" value="InterPro"/>
</dbReference>